<feature type="domain" description="NAA35-like TPR repeats" evidence="1">
    <location>
        <begin position="291"/>
        <end position="626"/>
    </location>
</feature>
<evidence type="ECO:0000259" key="1">
    <source>
        <dbReference type="Pfam" id="PF25789"/>
    </source>
</evidence>
<dbReference type="RefSeq" id="XP_028881820.1">
    <property type="nucleotide sequence ID" value="XM_029026848.1"/>
</dbReference>
<name>A0A1X0NSS7_9TRYP</name>
<gene>
    <name evidence="2" type="ORF">TM35_000201630</name>
</gene>
<reference evidence="2 3" key="1">
    <citation type="submission" date="2017-03" db="EMBL/GenBank/DDBJ databases">
        <title>An alternative strategy for trypanosome survival in the mammalian bloodstream revealed through genome and transcriptome analysis of the ubiquitous bovine parasite Trypanosoma (Megatrypanum) theileri.</title>
        <authorList>
            <person name="Kelly S."/>
            <person name="Ivens A."/>
            <person name="Mott A."/>
            <person name="O'Neill E."/>
            <person name="Emms D."/>
            <person name="Macleod O."/>
            <person name="Voorheis P."/>
            <person name="Matthews J."/>
            <person name="Matthews K."/>
            <person name="Carrington M."/>
        </authorList>
    </citation>
    <scope>NUCLEOTIDE SEQUENCE [LARGE SCALE GENOMIC DNA]</scope>
    <source>
        <strain evidence="2">Edinburgh</strain>
    </source>
</reference>
<keyword evidence="3" id="KW-1185">Reference proteome</keyword>
<dbReference type="STRING" id="67003.A0A1X0NSS7"/>
<dbReference type="OrthoDB" id="269405at2759"/>
<proteinExistence type="predicted"/>
<dbReference type="VEuPathDB" id="TriTrypDB:TM35_000201630"/>
<evidence type="ECO:0000313" key="2">
    <source>
        <dbReference type="EMBL" id="ORC87754.1"/>
    </source>
</evidence>
<accession>A0A1X0NSS7</accession>
<dbReference type="AlphaFoldDB" id="A0A1X0NSS7"/>
<evidence type="ECO:0000313" key="3">
    <source>
        <dbReference type="Proteomes" id="UP000192257"/>
    </source>
</evidence>
<dbReference type="PANTHER" id="PTHR21373:SF0">
    <property type="entry name" value="N-ALPHA-ACETYLTRANSFERASE 35, NATC AUXILIARY SUBUNIT"/>
    <property type="match status" value="1"/>
</dbReference>
<dbReference type="InterPro" id="IPR007244">
    <property type="entry name" value="Naa35_N"/>
</dbReference>
<comment type="caution">
    <text evidence="2">The sequence shown here is derived from an EMBL/GenBank/DDBJ whole genome shotgun (WGS) entry which is preliminary data.</text>
</comment>
<dbReference type="PANTHER" id="PTHR21373">
    <property type="entry name" value="GLUCOSE REPRESSIBLE PROTEIN MAK10"/>
    <property type="match status" value="1"/>
</dbReference>
<dbReference type="Proteomes" id="UP000192257">
    <property type="component" value="Unassembled WGS sequence"/>
</dbReference>
<organism evidence="2 3">
    <name type="scientific">Trypanosoma theileri</name>
    <dbReference type="NCBI Taxonomy" id="67003"/>
    <lineage>
        <taxon>Eukaryota</taxon>
        <taxon>Discoba</taxon>
        <taxon>Euglenozoa</taxon>
        <taxon>Kinetoplastea</taxon>
        <taxon>Metakinetoplastina</taxon>
        <taxon>Trypanosomatida</taxon>
        <taxon>Trypanosomatidae</taxon>
        <taxon>Trypanosoma</taxon>
    </lineage>
</organism>
<dbReference type="GeneID" id="39986628"/>
<dbReference type="GO" id="GO:0031417">
    <property type="term" value="C:NatC complex"/>
    <property type="evidence" value="ECO:0007669"/>
    <property type="project" value="InterPro"/>
</dbReference>
<dbReference type="EMBL" id="NBCO01000020">
    <property type="protein sequence ID" value="ORC87754.1"/>
    <property type="molecule type" value="Genomic_DNA"/>
</dbReference>
<protein>
    <recommendedName>
        <fullName evidence="1">NAA35-like TPR repeats domain-containing protein</fullName>
    </recommendedName>
</protein>
<dbReference type="InterPro" id="IPR057982">
    <property type="entry name" value="TPR_NAA35"/>
</dbReference>
<dbReference type="Pfam" id="PF25789">
    <property type="entry name" value="TPR_NAA35"/>
    <property type="match status" value="1"/>
</dbReference>
<sequence>MACDLNETWTDCFSEFQSLLAAAAAPWRCFALAGVNKEAMLSAPELMDAKTDPGCGYGPIRSLNALLQEGEIPSAATLQGEALLDVMDIIHQRELQYLQGYALTSGVLAFPYFFRMNLLQEQNSTLHAYCRGVARCVEMTMRAVMTTRVHSDEEFVPWIKELDREEHITDDQILCELEEAACKAESFPAIAARLRWRKHFLATLKLFVTGSKKLDTETACDIAKEGLDLLNSTVYERESEPVQDNRFFRDTEVAYWASTFTPTKPIPCMPFKEAMQMYKILLTQLASLKELLSMPSLQSIMEFVESLGAQKPLLPVRSIAVIVLFRNDPSESFLHGPSLLHRVLEELAAEHGAPLYLKIFDADEELLEGVIKYRIHKTMDPLKITPEQTMYLRHQTVESVRRWAVEMSKAYLIHMETMLCNRGLAHRRIMNALPQLGSLQEMAYSTDTSIFLATIPAVSAEMEQEAIKRMPVLAMYTNQHVLRVMELLFSLSLELDLFTQGELIPALWYLNFTQRAQLENLALLSPPSSSMIPETRINRRTKVPLYNLALTTRNVAHPDTIRLALLEATRMIADAVFVAACMMESRGLIDLSSAAKHSLVTVESIFNHRMSCLKHIRSPPFKPYARCIAAKPDFSAGDNTNPVKLSLYAQKTGEIAVGAAERLKQILHSKDLLPLRKKAIQSHLEGMERTARAVGASLAAFAAVCDDEEALKGYTVTVERPFLPSMPCFTLRKKETK</sequence>